<feature type="transmembrane region" description="Helical" evidence="9">
    <location>
        <begin position="151"/>
        <end position="173"/>
    </location>
</feature>
<evidence type="ECO:0000256" key="9">
    <source>
        <dbReference type="SAM" id="Phobius"/>
    </source>
</evidence>
<keyword evidence="3" id="KW-0597">Phosphoprotein</keyword>
<keyword evidence="9" id="KW-0812">Transmembrane</keyword>
<feature type="transmembrane region" description="Helical" evidence="9">
    <location>
        <begin position="179"/>
        <end position="199"/>
    </location>
</feature>
<feature type="transmembrane region" description="Helical" evidence="9">
    <location>
        <begin position="59"/>
        <end position="76"/>
    </location>
</feature>
<evidence type="ECO:0000256" key="4">
    <source>
        <dbReference type="ARBA" id="ARBA00022679"/>
    </source>
</evidence>
<evidence type="ECO:0000256" key="7">
    <source>
        <dbReference type="ARBA" id="ARBA00022840"/>
    </source>
</evidence>
<evidence type="ECO:0000256" key="1">
    <source>
        <dbReference type="ARBA" id="ARBA00000085"/>
    </source>
</evidence>
<keyword evidence="7" id="KW-0067">ATP-binding</keyword>
<dbReference type="InterPro" id="IPR011712">
    <property type="entry name" value="Sig_transdc_His_kin_sub3_dim/P"/>
</dbReference>
<dbReference type="AlphaFoldDB" id="A0A1I0XXD6"/>
<evidence type="ECO:0000259" key="10">
    <source>
        <dbReference type="SMART" id="SM00387"/>
    </source>
</evidence>
<proteinExistence type="predicted"/>
<reference evidence="12" key="1">
    <citation type="submission" date="2016-10" db="EMBL/GenBank/DDBJ databases">
        <authorList>
            <person name="Varghese N."/>
            <person name="Submissions S."/>
        </authorList>
    </citation>
    <scope>NUCLEOTIDE SEQUENCE [LARGE SCALE GENOMIC DNA]</scope>
    <source>
        <strain evidence="12">CGMCC 4.3568</strain>
    </source>
</reference>
<dbReference type="PANTHER" id="PTHR24421:SF10">
    <property type="entry name" value="NITRATE_NITRITE SENSOR PROTEIN NARQ"/>
    <property type="match status" value="1"/>
</dbReference>
<sequence length="441" mass="47472">MTPTFVHGAEVRLSLRAVIHGLREEHASSHGRRRFPSGSPTVATVNTVRYPSPLGVRLTPIRLAPLVVVPAVLTLLTSHHLPLTTMDWILSMSSAVLFAFGGRWPVTIAVAQSALAAAVPFAMAPNSFMTPVFAGAALVEAAMRSRGRQPALIAASAWTVAMALTVGAAPGMMFSPANLLRLILLVAGPVLLGLHLRSLRELVERYHRQTIEAERRRATDAREARTEERMAIARELHDLVAHHIASMVLRVGVARHVVSGMDKRVAQVFDDVHDTGTSALADLRRLVGVLRDPSSVEVPLVEPGDVVTALDEVSERVRKAGHPLTATIDPDVSGLDAVCRLAVLRVVQEGLTNVLKHAGPAARVRLAVRMDAAETVWVEIEDDGAGRTHDTTPEAADRRGHGLIGMRERVELVGGELEAGPSDRGWRVQAVLPATAREANR</sequence>
<feature type="transmembrane region" description="Helical" evidence="9">
    <location>
        <begin position="88"/>
        <end position="106"/>
    </location>
</feature>
<evidence type="ECO:0000256" key="3">
    <source>
        <dbReference type="ARBA" id="ARBA00022553"/>
    </source>
</evidence>
<dbReference type="CDD" id="cd16917">
    <property type="entry name" value="HATPase_UhpB-NarQ-NarX-like"/>
    <property type="match status" value="1"/>
</dbReference>
<keyword evidence="9" id="KW-0472">Membrane</keyword>
<gene>
    <name evidence="11" type="ORF">SAMN05216266_10486</name>
</gene>
<dbReference type="SMART" id="SM00387">
    <property type="entry name" value="HATPase_c"/>
    <property type="match status" value="1"/>
</dbReference>
<keyword evidence="12" id="KW-1185">Reference proteome</keyword>
<keyword evidence="5" id="KW-0547">Nucleotide-binding</keyword>
<evidence type="ECO:0000313" key="12">
    <source>
        <dbReference type="Proteomes" id="UP000243799"/>
    </source>
</evidence>
<evidence type="ECO:0000256" key="5">
    <source>
        <dbReference type="ARBA" id="ARBA00022741"/>
    </source>
</evidence>
<keyword evidence="9" id="KW-1133">Transmembrane helix</keyword>
<dbReference type="GO" id="GO:0016020">
    <property type="term" value="C:membrane"/>
    <property type="evidence" value="ECO:0007669"/>
    <property type="project" value="InterPro"/>
</dbReference>
<dbReference type="InterPro" id="IPR003594">
    <property type="entry name" value="HATPase_dom"/>
</dbReference>
<dbReference type="GO" id="GO:0005524">
    <property type="term" value="F:ATP binding"/>
    <property type="evidence" value="ECO:0007669"/>
    <property type="project" value="UniProtKB-KW"/>
</dbReference>
<keyword evidence="8" id="KW-0902">Two-component regulatory system</keyword>
<accession>A0A1I0XXD6</accession>
<dbReference type="Proteomes" id="UP000243799">
    <property type="component" value="Unassembled WGS sequence"/>
</dbReference>
<dbReference type="Pfam" id="PF02518">
    <property type="entry name" value="HATPase_c"/>
    <property type="match status" value="1"/>
</dbReference>
<dbReference type="Pfam" id="PF07730">
    <property type="entry name" value="HisKA_3"/>
    <property type="match status" value="1"/>
</dbReference>
<evidence type="ECO:0000256" key="6">
    <source>
        <dbReference type="ARBA" id="ARBA00022777"/>
    </source>
</evidence>
<dbReference type="InterPro" id="IPR050482">
    <property type="entry name" value="Sensor_HK_TwoCompSys"/>
</dbReference>
<dbReference type="EC" id="2.7.13.3" evidence="2"/>
<dbReference type="SUPFAM" id="SSF55874">
    <property type="entry name" value="ATPase domain of HSP90 chaperone/DNA topoisomerase II/histidine kinase"/>
    <property type="match status" value="1"/>
</dbReference>
<feature type="transmembrane region" description="Helical" evidence="9">
    <location>
        <begin position="118"/>
        <end position="139"/>
    </location>
</feature>
<dbReference type="OrthoDB" id="227596at2"/>
<evidence type="ECO:0000256" key="8">
    <source>
        <dbReference type="ARBA" id="ARBA00023012"/>
    </source>
</evidence>
<keyword evidence="4" id="KW-0808">Transferase</keyword>
<dbReference type="Gene3D" id="3.30.565.10">
    <property type="entry name" value="Histidine kinase-like ATPase, C-terminal domain"/>
    <property type="match status" value="1"/>
</dbReference>
<feature type="domain" description="Histidine kinase/HSP90-like ATPase" evidence="10">
    <location>
        <begin position="338"/>
        <end position="436"/>
    </location>
</feature>
<comment type="catalytic activity">
    <reaction evidence="1">
        <text>ATP + protein L-histidine = ADP + protein N-phospho-L-histidine.</text>
        <dbReference type="EC" id="2.7.13.3"/>
    </reaction>
</comment>
<dbReference type="GO" id="GO:0000155">
    <property type="term" value="F:phosphorelay sensor kinase activity"/>
    <property type="evidence" value="ECO:0007669"/>
    <property type="project" value="InterPro"/>
</dbReference>
<name>A0A1I0XXD6_9PSEU</name>
<organism evidence="11 12">
    <name type="scientific">Amycolatopsis marina</name>
    <dbReference type="NCBI Taxonomy" id="490629"/>
    <lineage>
        <taxon>Bacteria</taxon>
        <taxon>Bacillati</taxon>
        <taxon>Actinomycetota</taxon>
        <taxon>Actinomycetes</taxon>
        <taxon>Pseudonocardiales</taxon>
        <taxon>Pseudonocardiaceae</taxon>
        <taxon>Amycolatopsis</taxon>
    </lineage>
</organism>
<dbReference type="Gene3D" id="1.20.5.1930">
    <property type="match status" value="1"/>
</dbReference>
<evidence type="ECO:0000313" key="11">
    <source>
        <dbReference type="EMBL" id="SFB05594.1"/>
    </source>
</evidence>
<dbReference type="EMBL" id="FOKG01000004">
    <property type="protein sequence ID" value="SFB05594.1"/>
    <property type="molecule type" value="Genomic_DNA"/>
</dbReference>
<dbReference type="GO" id="GO:0046983">
    <property type="term" value="F:protein dimerization activity"/>
    <property type="evidence" value="ECO:0007669"/>
    <property type="project" value="InterPro"/>
</dbReference>
<evidence type="ECO:0000256" key="2">
    <source>
        <dbReference type="ARBA" id="ARBA00012438"/>
    </source>
</evidence>
<dbReference type="STRING" id="490629.SAMN05216266_10486"/>
<dbReference type="InterPro" id="IPR036890">
    <property type="entry name" value="HATPase_C_sf"/>
</dbReference>
<dbReference type="PANTHER" id="PTHR24421">
    <property type="entry name" value="NITRATE/NITRITE SENSOR PROTEIN NARX-RELATED"/>
    <property type="match status" value="1"/>
</dbReference>
<protein>
    <recommendedName>
        <fullName evidence="2">histidine kinase</fullName>
        <ecNumber evidence="2">2.7.13.3</ecNumber>
    </recommendedName>
</protein>
<keyword evidence="6 11" id="KW-0418">Kinase</keyword>